<feature type="transmembrane region" description="Helical" evidence="8">
    <location>
        <begin position="289"/>
        <end position="307"/>
    </location>
</feature>
<evidence type="ECO:0000256" key="5">
    <source>
        <dbReference type="ARBA" id="ARBA00022692"/>
    </source>
</evidence>
<keyword evidence="5 8" id="KW-0812">Transmembrane</keyword>
<dbReference type="AlphaFoldDB" id="A0A3N5B4G7"/>
<dbReference type="GO" id="GO:0008610">
    <property type="term" value="P:lipid biosynthetic process"/>
    <property type="evidence" value="ECO:0007669"/>
    <property type="project" value="UniProtKB-ARBA"/>
</dbReference>
<evidence type="ECO:0000313" key="10">
    <source>
        <dbReference type="EMBL" id="RPF52546.1"/>
    </source>
</evidence>
<feature type="transmembrane region" description="Helical" evidence="8">
    <location>
        <begin position="60"/>
        <end position="80"/>
    </location>
</feature>
<dbReference type="GO" id="GO:0016763">
    <property type="term" value="F:pentosyltransferase activity"/>
    <property type="evidence" value="ECO:0007669"/>
    <property type="project" value="TreeGrafter"/>
</dbReference>
<organism evidence="10 11">
    <name type="scientific">Methanobrevibacter gottschalkii DSM 11977</name>
    <dbReference type="NCBI Taxonomy" id="1122229"/>
    <lineage>
        <taxon>Archaea</taxon>
        <taxon>Methanobacteriati</taxon>
        <taxon>Methanobacteriota</taxon>
        <taxon>Methanomada group</taxon>
        <taxon>Methanobacteria</taxon>
        <taxon>Methanobacteriales</taxon>
        <taxon>Methanobacteriaceae</taxon>
        <taxon>Methanobrevibacter</taxon>
    </lineage>
</organism>
<evidence type="ECO:0000313" key="11">
    <source>
        <dbReference type="Proteomes" id="UP000271783"/>
    </source>
</evidence>
<dbReference type="InterPro" id="IPR038731">
    <property type="entry name" value="RgtA/B/C-like"/>
</dbReference>
<dbReference type="Pfam" id="PF13231">
    <property type="entry name" value="PMT_2"/>
    <property type="match status" value="1"/>
</dbReference>
<feature type="transmembrane region" description="Helical" evidence="8">
    <location>
        <begin position="86"/>
        <end position="107"/>
    </location>
</feature>
<dbReference type="EMBL" id="RKRG01000001">
    <property type="protein sequence ID" value="RPF52546.1"/>
    <property type="molecule type" value="Genomic_DNA"/>
</dbReference>
<name>A0A3N5B4G7_9EURY</name>
<dbReference type="RefSeq" id="WP_123833366.1">
    <property type="nucleotide sequence ID" value="NZ_RKRG01000001.1"/>
</dbReference>
<evidence type="ECO:0000256" key="8">
    <source>
        <dbReference type="SAM" id="Phobius"/>
    </source>
</evidence>
<evidence type="ECO:0000256" key="3">
    <source>
        <dbReference type="ARBA" id="ARBA00022676"/>
    </source>
</evidence>
<proteinExistence type="predicted"/>
<keyword evidence="3 10" id="KW-0328">Glycosyltransferase</keyword>
<feature type="domain" description="Glycosyltransferase RgtA/B/C/D-like" evidence="9">
    <location>
        <begin position="67"/>
        <end position="220"/>
    </location>
</feature>
<keyword evidence="7 8" id="KW-0472">Membrane</keyword>
<feature type="transmembrane region" description="Helical" evidence="8">
    <location>
        <begin position="413"/>
        <end position="433"/>
    </location>
</feature>
<sequence length="525" mass="60269">MFKEFNINRKDKYYLIAILIFSAILVGYYINFNNAIGISCSDVYIYLINSLYYTGEKVNITNFIHISPVVCFLTSLFFRVGFVDKLAIYVVTGFFAIIGNIGFYLLLKKFFNEELSLTGTILYSSFSLYLIWLANGTLDIPATGVIIWIALFTMIAVRENPKYYQYLIPLMVIGLYTRYTVILTLPAFFLFYVLENGFKIKPEDWKYIKRGIIIATIIAITVFLIVFTMGNGRFDAASQMANGVKGTNGELTDPAYNPDSSYYFMNYINYISNSHTVFEINPTLYSPTILAYAIYALLFIGAGFWLYDHKKVNFRKTDAISIIIILMGIISFTRVTSVITSILIYIGIYLLARDREYNDGVFMLGWILANAIFLSFNIVKVNRYIIPTFPPFIFFVLTAIETIHAHVKINKNMIPLALIVLFVIQAFAFTATVEPTDKYMSPEEISNYIIDSNPDYENMTIGVYNIRPYSWWVGSNTIGIPSSHQSEIEQSNISYYIVNKPMDNLTNFTEIKNINELYLYKNNNF</sequence>
<evidence type="ECO:0000256" key="2">
    <source>
        <dbReference type="ARBA" id="ARBA00022475"/>
    </source>
</evidence>
<comment type="subcellular location">
    <subcellularLocation>
        <location evidence="1">Cell membrane</location>
        <topology evidence="1">Multi-pass membrane protein</topology>
    </subcellularLocation>
</comment>
<evidence type="ECO:0000259" key="9">
    <source>
        <dbReference type="Pfam" id="PF13231"/>
    </source>
</evidence>
<keyword evidence="4 10" id="KW-0808">Transferase</keyword>
<accession>A0A3N5B4G7</accession>
<dbReference type="Proteomes" id="UP000271783">
    <property type="component" value="Unassembled WGS sequence"/>
</dbReference>
<dbReference type="PANTHER" id="PTHR33908:SF11">
    <property type="entry name" value="MEMBRANE PROTEIN"/>
    <property type="match status" value="1"/>
</dbReference>
<feature type="transmembrane region" description="Helical" evidence="8">
    <location>
        <begin position="128"/>
        <end position="157"/>
    </location>
</feature>
<keyword evidence="2" id="KW-1003">Cell membrane</keyword>
<keyword evidence="6 8" id="KW-1133">Transmembrane helix</keyword>
<evidence type="ECO:0000256" key="7">
    <source>
        <dbReference type="ARBA" id="ARBA00023136"/>
    </source>
</evidence>
<evidence type="ECO:0000256" key="4">
    <source>
        <dbReference type="ARBA" id="ARBA00022679"/>
    </source>
</evidence>
<dbReference type="PANTHER" id="PTHR33908">
    <property type="entry name" value="MANNOSYLTRANSFERASE YKCB-RELATED"/>
    <property type="match status" value="1"/>
</dbReference>
<feature type="transmembrane region" description="Helical" evidence="8">
    <location>
        <begin position="319"/>
        <end position="348"/>
    </location>
</feature>
<feature type="transmembrane region" description="Helical" evidence="8">
    <location>
        <begin position="12"/>
        <end position="30"/>
    </location>
</feature>
<feature type="transmembrane region" description="Helical" evidence="8">
    <location>
        <begin position="360"/>
        <end position="379"/>
    </location>
</feature>
<feature type="transmembrane region" description="Helical" evidence="8">
    <location>
        <begin position="386"/>
        <end position="407"/>
    </location>
</feature>
<gene>
    <name evidence="10" type="ORF">EDC42_0086</name>
</gene>
<dbReference type="GO" id="GO:0005886">
    <property type="term" value="C:plasma membrane"/>
    <property type="evidence" value="ECO:0007669"/>
    <property type="project" value="UniProtKB-SubCell"/>
</dbReference>
<dbReference type="InterPro" id="IPR050297">
    <property type="entry name" value="LipidA_mod_glycosyltrf_83"/>
</dbReference>
<comment type="caution">
    <text evidence="10">The sequence shown here is derived from an EMBL/GenBank/DDBJ whole genome shotgun (WGS) entry which is preliminary data.</text>
</comment>
<feature type="transmembrane region" description="Helical" evidence="8">
    <location>
        <begin position="212"/>
        <end position="230"/>
    </location>
</feature>
<reference evidence="10 11" key="1">
    <citation type="submission" date="2018-11" db="EMBL/GenBank/DDBJ databases">
        <title>Genomic Encyclopedia of Type Strains, Phase IV (KMG-IV): sequencing the most valuable type-strain genomes for metagenomic binning, comparative biology and taxonomic classification.</title>
        <authorList>
            <person name="Goeker M."/>
        </authorList>
    </citation>
    <scope>NUCLEOTIDE SEQUENCE [LARGE SCALE GENOMIC DNA]</scope>
    <source>
        <strain evidence="10 11">DSM 11977</strain>
    </source>
</reference>
<evidence type="ECO:0000256" key="6">
    <source>
        <dbReference type="ARBA" id="ARBA00022989"/>
    </source>
</evidence>
<evidence type="ECO:0000256" key="1">
    <source>
        <dbReference type="ARBA" id="ARBA00004651"/>
    </source>
</evidence>
<keyword evidence="11" id="KW-1185">Reference proteome</keyword>
<protein>
    <submittedName>
        <fullName evidence="10">Dolichyl-phosphate-mannose-protein mannosyltransferase</fullName>
    </submittedName>
</protein>
<feature type="transmembrane region" description="Helical" evidence="8">
    <location>
        <begin position="163"/>
        <end position="191"/>
    </location>
</feature>